<organism evidence="5">
    <name type="scientific">Bicosoecida sp. CB-2014</name>
    <dbReference type="NCBI Taxonomy" id="1486930"/>
    <lineage>
        <taxon>Eukaryota</taxon>
        <taxon>Sar</taxon>
        <taxon>Stramenopiles</taxon>
        <taxon>Bigyra</taxon>
        <taxon>Opalozoa</taxon>
        <taxon>Bicosoecida</taxon>
    </lineage>
</organism>
<sequence length="264" mass="29810">MAAARLAAAVPRVKAVAVPGPRMASVVASRAAAPLATLSTASSPLLASASVARHAALLRAPVRALSSGGGKKPGQPESHPYLTGNHRYLPGFSVPAPRPLDQIIKLPLLEREHPHHIRDIWLDYHSDRKDCVADVYTPEEYNGIMDRARRFPMFVVPVRKGDGKFFMLVAQWQERHCMFAFLDDFKKNPYAAEPYLAVTLYDDFIKRKQLVLVRGDKSGHLTQLESLKVMSLIKKFYLEDDRWVRTFNETPDEFDWQRYLAECP</sequence>
<protein>
    <recommendedName>
        <fullName evidence="6">ATP synthase mitochondrial F1 complex assembly factor 1</fullName>
    </recommendedName>
</protein>
<evidence type="ECO:0000256" key="1">
    <source>
        <dbReference type="ARBA" id="ARBA00004173"/>
    </source>
</evidence>
<keyword evidence="4" id="KW-0496">Mitochondrion</keyword>
<gene>
    <name evidence="5" type="ORF">BSP0115_LOCUS4187</name>
</gene>
<keyword evidence="3" id="KW-0809">Transit peptide</keyword>
<evidence type="ECO:0000256" key="4">
    <source>
        <dbReference type="ARBA" id="ARBA00023128"/>
    </source>
</evidence>
<dbReference type="AlphaFoldDB" id="A0A7S1C6F8"/>
<dbReference type="GO" id="GO:0005739">
    <property type="term" value="C:mitochondrion"/>
    <property type="evidence" value="ECO:0007669"/>
    <property type="project" value="UniProtKB-SubCell"/>
</dbReference>
<reference evidence="5" key="1">
    <citation type="submission" date="2021-01" db="EMBL/GenBank/DDBJ databases">
        <authorList>
            <person name="Corre E."/>
            <person name="Pelletier E."/>
            <person name="Niang G."/>
            <person name="Scheremetjew M."/>
            <person name="Finn R."/>
            <person name="Kale V."/>
            <person name="Holt S."/>
            <person name="Cochrane G."/>
            <person name="Meng A."/>
            <person name="Brown T."/>
            <person name="Cohen L."/>
        </authorList>
    </citation>
    <scope>NUCLEOTIDE SEQUENCE</scope>
    <source>
        <strain evidence="5">Ms1</strain>
    </source>
</reference>
<proteinExistence type="inferred from homology"/>
<evidence type="ECO:0008006" key="6">
    <source>
        <dbReference type="Google" id="ProtNLM"/>
    </source>
</evidence>
<comment type="similarity">
    <text evidence="2">Belongs to the ATP11 family.</text>
</comment>
<evidence type="ECO:0000256" key="3">
    <source>
        <dbReference type="ARBA" id="ARBA00022946"/>
    </source>
</evidence>
<dbReference type="PANTHER" id="PTHR13126">
    <property type="entry name" value="CHAPERONE ATP11"/>
    <property type="match status" value="1"/>
</dbReference>
<dbReference type="Pfam" id="PF06644">
    <property type="entry name" value="ATP11"/>
    <property type="match status" value="1"/>
</dbReference>
<dbReference type="InterPro" id="IPR010591">
    <property type="entry name" value="ATP11"/>
</dbReference>
<evidence type="ECO:0000313" key="5">
    <source>
        <dbReference type="EMBL" id="CAD8910982.1"/>
    </source>
</evidence>
<dbReference type="GO" id="GO:0033615">
    <property type="term" value="P:mitochondrial proton-transporting ATP synthase complex assembly"/>
    <property type="evidence" value="ECO:0007669"/>
    <property type="project" value="TreeGrafter"/>
</dbReference>
<dbReference type="EMBL" id="HBFS01006205">
    <property type="protein sequence ID" value="CAD8910982.1"/>
    <property type="molecule type" value="Transcribed_RNA"/>
</dbReference>
<comment type="subcellular location">
    <subcellularLocation>
        <location evidence="1">Mitochondrion</location>
    </subcellularLocation>
</comment>
<name>A0A7S1C6F8_9STRA</name>
<evidence type="ECO:0000256" key="2">
    <source>
        <dbReference type="ARBA" id="ARBA00009116"/>
    </source>
</evidence>
<dbReference type="PANTHER" id="PTHR13126:SF0">
    <property type="entry name" value="ATP SYNTHASE MITOCHONDRIAL F1 COMPLEX ASSEMBLY FACTOR 1"/>
    <property type="match status" value="1"/>
</dbReference>
<accession>A0A7S1C6F8</accession>